<dbReference type="InterPro" id="IPR050330">
    <property type="entry name" value="Bact_OuterMem_StrucFunc"/>
</dbReference>
<dbReference type="PANTHER" id="PTHR30329">
    <property type="entry name" value="STATOR ELEMENT OF FLAGELLAR MOTOR COMPLEX"/>
    <property type="match status" value="1"/>
</dbReference>
<evidence type="ECO:0000313" key="5">
    <source>
        <dbReference type="Proteomes" id="UP000267223"/>
    </source>
</evidence>
<keyword evidence="4" id="KW-0966">Cell projection</keyword>
<keyword evidence="1" id="KW-0472">Membrane</keyword>
<dbReference type="Gene3D" id="6.10.250.370">
    <property type="match status" value="1"/>
</dbReference>
<evidence type="ECO:0000256" key="2">
    <source>
        <dbReference type="SAM" id="Coils"/>
    </source>
</evidence>
<dbReference type="Proteomes" id="UP000267223">
    <property type="component" value="Unassembled WGS sequence"/>
</dbReference>
<dbReference type="RefSeq" id="WP_123120955.1">
    <property type="nucleotide sequence ID" value="NZ_RJJR01000009.1"/>
</dbReference>
<evidence type="ECO:0000313" key="4">
    <source>
        <dbReference type="EMBL" id="RNI35675.1"/>
    </source>
</evidence>
<proteinExistence type="predicted"/>
<dbReference type="PANTHER" id="PTHR30329:SF21">
    <property type="entry name" value="LIPOPROTEIN YIAD-RELATED"/>
    <property type="match status" value="1"/>
</dbReference>
<dbReference type="Gene3D" id="3.30.1330.60">
    <property type="entry name" value="OmpA-like domain"/>
    <property type="match status" value="1"/>
</dbReference>
<dbReference type="EMBL" id="RJJR01000009">
    <property type="protein sequence ID" value="RNI35675.1"/>
    <property type="molecule type" value="Genomic_DNA"/>
</dbReference>
<dbReference type="InterPro" id="IPR027267">
    <property type="entry name" value="AH/BAR_dom_sf"/>
</dbReference>
<dbReference type="SUPFAM" id="SSF103088">
    <property type="entry name" value="OmpA-like"/>
    <property type="match status" value="1"/>
</dbReference>
<feature type="coiled-coil region" evidence="2">
    <location>
        <begin position="44"/>
        <end position="134"/>
    </location>
</feature>
<evidence type="ECO:0000259" key="3">
    <source>
        <dbReference type="PROSITE" id="PS51123"/>
    </source>
</evidence>
<feature type="domain" description="OmpA-like" evidence="3">
    <location>
        <begin position="146"/>
        <end position="267"/>
    </location>
</feature>
<comment type="caution">
    <text evidence="4">The sequence shown here is derived from an EMBL/GenBank/DDBJ whole genome shotgun (WGS) entry which is preliminary data.</text>
</comment>
<accession>A0A3M9NE05</accession>
<dbReference type="Pfam" id="PF00691">
    <property type="entry name" value="OmpA"/>
    <property type="match status" value="1"/>
</dbReference>
<gene>
    <name evidence="4" type="ORF">EFY79_11975</name>
</gene>
<reference evidence="4 5" key="1">
    <citation type="submission" date="2018-11" db="EMBL/GenBank/DDBJ databases">
        <title>Draft genome sequence of Ferruginibacter sp. BO-59.</title>
        <authorList>
            <person name="Im W.T."/>
        </authorList>
    </citation>
    <scope>NUCLEOTIDE SEQUENCE [LARGE SCALE GENOMIC DNA]</scope>
    <source>
        <strain evidence="4 5">BO-59</strain>
    </source>
</reference>
<keyword evidence="5" id="KW-1185">Reference proteome</keyword>
<dbReference type="InterPro" id="IPR006665">
    <property type="entry name" value="OmpA-like"/>
</dbReference>
<keyword evidence="4" id="KW-0969">Cilium</keyword>
<keyword evidence="4" id="KW-0282">Flagellum</keyword>
<dbReference type="SUPFAM" id="SSF103657">
    <property type="entry name" value="BAR/IMD domain-like"/>
    <property type="match status" value="1"/>
</dbReference>
<dbReference type="PROSITE" id="PS51257">
    <property type="entry name" value="PROKAR_LIPOPROTEIN"/>
    <property type="match status" value="1"/>
</dbReference>
<dbReference type="InterPro" id="IPR036737">
    <property type="entry name" value="OmpA-like_sf"/>
</dbReference>
<dbReference type="CDD" id="cd07185">
    <property type="entry name" value="OmpA_C-like"/>
    <property type="match status" value="1"/>
</dbReference>
<dbReference type="PROSITE" id="PS51123">
    <property type="entry name" value="OMPA_2"/>
    <property type="match status" value="1"/>
</dbReference>
<dbReference type="OrthoDB" id="9815217at2"/>
<keyword evidence="2" id="KW-0175">Coiled coil</keyword>
<sequence>MKNFIMILAGIFLLSGCVAKRYLLQSQQETATLRADSTELANSNSTLRKNISSLNDQIASLQKNIDDLTAKVSDLKSQNSQLGQQTAEQQNKLSQSEQSLQQQKQKLEQLQSLLNQQKQASEELKNKMSEALKGFNSNELSVYNKDGKVYVSLSEQLLFPSGSAVVNPKGVDALSKLAAVLNLNNDVAVNIEGHTDSIPIRGRYQDNWDLSTARANAIVRILVNNYKVDPTRVISSGHSYYEPVASNSTPDGRAKNRRTDIILSPKLDEMYKLLGM</sequence>
<evidence type="ECO:0000256" key="1">
    <source>
        <dbReference type="PROSITE-ProRule" id="PRU00473"/>
    </source>
</evidence>
<protein>
    <submittedName>
        <fullName evidence="4">Flagellar motor protein MotB</fullName>
    </submittedName>
</protein>
<dbReference type="AlphaFoldDB" id="A0A3M9NE05"/>
<organism evidence="4 5">
    <name type="scientific">Hanamia caeni</name>
    <dbReference type="NCBI Taxonomy" id="2294116"/>
    <lineage>
        <taxon>Bacteria</taxon>
        <taxon>Pseudomonadati</taxon>
        <taxon>Bacteroidota</taxon>
        <taxon>Chitinophagia</taxon>
        <taxon>Chitinophagales</taxon>
        <taxon>Chitinophagaceae</taxon>
        <taxon>Hanamia</taxon>
    </lineage>
</organism>
<name>A0A3M9NE05_9BACT</name>
<dbReference type="GO" id="GO:0016020">
    <property type="term" value="C:membrane"/>
    <property type="evidence" value="ECO:0007669"/>
    <property type="project" value="UniProtKB-UniRule"/>
</dbReference>